<protein>
    <submittedName>
        <fullName evidence="1">Uncharacterized protein</fullName>
    </submittedName>
</protein>
<evidence type="ECO:0000313" key="2">
    <source>
        <dbReference type="Proteomes" id="UP000215914"/>
    </source>
</evidence>
<comment type="caution">
    <text evidence="1">The sequence shown here is derived from an EMBL/GenBank/DDBJ whole genome shotgun (WGS) entry which is preliminary data.</text>
</comment>
<organism evidence="1 2">
    <name type="scientific">Helianthus annuus</name>
    <name type="common">Common sunflower</name>
    <dbReference type="NCBI Taxonomy" id="4232"/>
    <lineage>
        <taxon>Eukaryota</taxon>
        <taxon>Viridiplantae</taxon>
        <taxon>Streptophyta</taxon>
        <taxon>Embryophyta</taxon>
        <taxon>Tracheophyta</taxon>
        <taxon>Spermatophyta</taxon>
        <taxon>Magnoliopsida</taxon>
        <taxon>eudicotyledons</taxon>
        <taxon>Gunneridae</taxon>
        <taxon>Pentapetalae</taxon>
        <taxon>asterids</taxon>
        <taxon>campanulids</taxon>
        <taxon>Asterales</taxon>
        <taxon>Asteraceae</taxon>
        <taxon>Asteroideae</taxon>
        <taxon>Heliantheae alliance</taxon>
        <taxon>Heliantheae</taxon>
        <taxon>Helianthus</taxon>
    </lineage>
</organism>
<reference evidence="1" key="2">
    <citation type="submission" date="2020-06" db="EMBL/GenBank/DDBJ databases">
        <title>Helianthus annuus Genome sequencing and assembly Release 2.</title>
        <authorList>
            <person name="Gouzy J."/>
            <person name="Langlade N."/>
            <person name="Munos S."/>
        </authorList>
    </citation>
    <scope>NUCLEOTIDE SEQUENCE</scope>
    <source>
        <tissue evidence="1">Leaves</tissue>
    </source>
</reference>
<reference evidence="1" key="1">
    <citation type="journal article" date="2017" name="Nature">
        <title>The sunflower genome provides insights into oil metabolism, flowering and Asterid evolution.</title>
        <authorList>
            <person name="Badouin H."/>
            <person name="Gouzy J."/>
            <person name="Grassa C.J."/>
            <person name="Murat F."/>
            <person name="Staton S.E."/>
            <person name="Cottret L."/>
            <person name="Lelandais-Briere C."/>
            <person name="Owens G.L."/>
            <person name="Carrere S."/>
            <person name="Mayjonade B."/>
            <person name="Legrand L."/>
            <person name="Gill N."/>
            <person name="Kane N.C."/>
            <person name="Bowers J.E."/>
            <person name="Hubner S."/>
            <person name="Bellec A."/>
            <person name="Berard A."/>
            <person name="Berges H."/>
            <person name="Blanchet N."/>
            <person name="Boniface M.C."/>
            <person name="Brunel D."/>
            <person name="Catrice O."/>
            <person name="Chaidir N."/>
            <person name="Claudel C."/>
            <person name="Donnadieu C."/>
            <person name="Faraut T."/>
            <person name="Fievet G."/>
            <person name="Helmstetter N."/>
            <person name="King M."/>
            <person name="Knapp S.J."/>
            <person name="Lai Z."/>
            <person name="Le Paslier M.C."/>
            <person name="Lippi Y."/>
            <person name="Lorenzon L."/>
            <person name="Mandel J.R."/>
            <person name="Marage G."/>
            <person name="Marchand G."/>
            <person name="Marquand E."/>
            <person name="Bret-Mestries E."/>
            <person name="Morien E."/>
            <person name="Nambeesan S."/>
            <person name="Nguyen T."/>
            <person name="Pegot-Espagnet P."/>
            <person name="Pouilly N."/>
            <person name="Raftis F."/>
            <person name="Sallet E."/>
            <person name="Schiex T."/>
            <person name="Thomas J."/>
            <person name="Vandecasteele C."/>
            <person name="Vares D."/>
            <person name="Vear F."/>
            <person name="Vautrin S."/>
            <person name="Crespi M."/>
            <person name="Mangin B."/>
            <person name="Burke J.M."/>
            <person name="Salse J."/>
            <person name="Munos S."/>
            <person name="Vincourt P."/>
            <person name="Rieseberg L.H."/>
            <person name="Langlade N.B."/>
        </authorList>
    </citation>
    <scope>NUCLEOTIDE SEQUENCE</scope>
    <source>
        <tissue evidence="1">Leaves</tissue>
    </source>
</reference>
<sequence length="51" mass="5324">MQHHGVAHIANSILNATKLDKAVAGLTMATRAAGHHAGNVECTQHVEVALK</sequence>
<accession>A0A9K3NJA1</accession>
<gene>
    <name evidence="1" type="ORF">HanXRQr2_Chr06g0251421</name>
</gene>
<name>A0A9K3NJA1_HELAN</name>
<dbReference type="EMBL" id="MNCJ02000321">
    <property type="protein sequence ID" value="KAF5801725.1"/>
    <property type="molecule type" value="Genomic_DNA"/>
</dbReference>
<evidence type="ECO:0000313" key="1">
    <source>
        <dbReference type="EMBL" id="KAF5801725.1"/>
    </source>
</evidence>
<proteinExistence type="predicted"/>
<dbReference type="Proteomes" id="UP000215914">
    <property type="component" value="Unassembled WGS sequence"/>
</dbReference>
<dbReference type="Gramene" id="mRNA:HanXRQr2_Chr06g0251421">
    <property type="protein sequence ID" value="mRNA:HanXRQr2_Chr06g0251421"/>
    <property type="gene ID" value="HanXRQr2_Chr06g0251421"/>
</dbReference>
<keyword evidence="2" id="KW-1185">Reference proteome</keyword>
<dbReference type="AlphaFoldDB" id="A0A9K3NJA1"/>